<evidence type="ECO:0000259" key="12">
    <source>
        <dbReference type="SMART" id="SM00382"/>
    </source>
</evidence>
<evidence type="ECO:0000256" key="8">
    <source>
        <dbReference type="ARBA" id="ARBA00034811"/>
    </source>
</evidence>
<dbReference type="FunFam" id="3.40.50.300:FF:000109">
    <property type="entry name" value="Peroxisomal biogenesis factor 6"/>
    <property type="match status" value="1"/>
</dbReference>
<name>D2UYE2_NAEGR</name>
<organism evidence="14">
    <name type="scientific">Naegleria gruberi</name>
    <name type="common">Amoeba</name>
    <dbReference type="NCBI Taxonomy" id="5762"/>
    <lineage>
        <taxon>Eukaryota</taxon>
        <taxon>Discoba</taxon>
        <taxon>Heterolobosea</taxon>
        <taxon>Tetramitia</taxon>
        <taxon>Eutetramitia</taxon>
        <taxon>Vahlkampfiidae</taxon>
        <taxon>Naegleria</taxon>
    </lineage>
</organism>
<dbReference type="InterPro" id="IPR003959">
    <property type="entry name" value="ATPase_AAA_core"/>
</dbReference>
<evidence type="ECO:0000256" key="6">
    <source>
        <dbReference type="ARBA" id="ARBA00022840"/>
    </source>
</evidence>
<dbReference type="Pfam" id="PF00004">
    <property type="entry name" value="AAA"/>
    <property type="match status" value="1"/>
</dbReference>
<evidence type="ECO:0000256" key="7">
    <source>
        <dbReference type="ARBA" id="ARBA00023136"/>
    </source>
</evidence>
<dbReference type="SMART" id="SM00382">
    <property type="entry name" value="AAA"/>
    <property type="match status" value="1"/>
</dbReference>
<sequence length="307" mass="33693">MKWLKKYAVAGKDAGSTTNLSIPTVKWQDIGGLEHAKQEILDIIQSPLQSHSNLKTRSGVLLYGPPGCGKTLLAKAVATECQLNFMSVKGPELINAYVGESERNVRLVFERARQAKPCVIFFDELDALAPNRGASGDSGGVSDRVVSQLLAELDDISNASDDEKDSTSNKGVFVIGATNRPDLIDPALLRPGRFERLVYLGVSKTHEGQLKVLHALTRKFNLANDVNLKILLQNREFNLTGADFYAICTDAFMNAVSRETSEGDISNKQSHQIVVCQDDFEKAFNNITPSVSAVDLERYESLQDSFN</sequence>
<dbReference type="Gene3D" id="1.10.8.60">
    <property type="match status" value="1"/>
</dbReference>
<evidence type="ECO:0000256" key="10">
    <source>
        <dbReference type="ARBA" id="ARBA00048778"/>
    </source>
</evidence>
<evidence type="ECO:0000256" key="1">
    <source>
        <dbReference type="ARBA" id="ARBA00004370"/>
    </source>
</evidence>
<dbReference type="PROSITE" id="PS00674">
    <property type="entry name" value="AAA"/>
    <property type="match status" value="1"/>
</dbReference>
<comment type="similarity">
    <text evidence="2 11">Belongs to the AAA ATPase family.</text>
</comment>
<dbReference type="GO" id="GO:0016887">
    <property type="term" value="F:ATP hydrolysis activity"/>
    <property type="evidence" value="ECO:0007669"/>
    <property type="project" value="InterPro"/>
</dbReference>
<dbReference type="InterPro" id="IPR015415">
    <property type="entry name" value="Spast_Vps4_C"/>
</dbReference>
<dbReference type="EMBL" id="GG738845">
    <property type="protein sequence ID" value="EFC50777.1"/>
    <property type="molecule type" value="Genomic_DNA"/>
</dbReference>
<evidence type="ECO:0000256" key="3">
    <source>
        <dbReference type="ARBA" id="ARBA00022593"/>
    </source>
</evidence>
<accession>D2UYE2</accession>
<evidence type="ECO:0000256" key="4">
    <source>
        <dbReference type="ARBA" id="ARBA00022741"/>
    </source>
</evidence>
<dbReference type="Gene3D" id="3.40.50.300">
    <property type="entry name" value="P-loop containing nucleotide triphosphate hydrolases"/>
    <property type="match status" value="1"/>
</dbReference>
<dbReference type="PANTHER" id="PTHR23077">
    <property type="entry name" value="AAA-FAMILY ATPASE"/>
    <property type="match status" value="1"/>
</dbReference>
<dbReference type="GO" id="GO:0005778">
    <property type="term" value="C:peroxisomal membrane"/>
    <property type="evidence" value="ECO:0007669"/>
    <property type="project" value="TreeGrafter"/>
</dbReference>
<dbReference type="InterPro" id="IPR003593">
    <property type="entry name" value="AAA+_ATPase"/>
</dbReference>
<evidence type="ECO:0000313" key="14">
    <source>
        <dbReference type="Proteomes" id="UP000006671"/>
    </source>
</evidence>
<comment type="subcellular location">
    <subcellularLocation>
        <location evidence="1">Membrane</location>
    </subcellularLocation>
</comment>
<reference evidence="13 14" key="1">
    <citation type="journal article" date="2010" name="Cell">
        <title>The genome of Naegleria gruberi illuminates early eukaryotic versatility.</title>
        <authorList>
            <person name="Fritz-Laylin L.K."/>
            <person name="Prochnik S.E."/>
            <person name="Ginger M.L."/>
            <person name="Dacks J.B."/>
            <person name="Carpenter M.L."/>
            <person name="Field M.C."/>
            <person name="Kuo A."/>
            <person name="Paredez A."/>
            <person name="Chapman J."/>
            <person name="Pham J."/>
            <person name="Shu S."/>
            <person name="Neupane R."/>
            <person name="Cipriano M."/>
            <person name="Mancuso J."/>
            <person name="Tu H."/>
            <person name="Salamov A."/>
            <person name="Lindquist E."/>
            <person name="Shapiro H."/>
            <person name="Lucas S."/>
            <person name="Grigoriev I.V."/>
            <person name="Cande W.Z."/>
            <person name="Fulton C."/>
            <person name="Rokhsar D.S."/>
            <person name="Dawson S.C."/>
        </authorList>
    </citation>
    <scope>NUCLEOTIDE SEQUENCE [LARGE SCALE GENOMIC DNA]</scope>
    <source>
        <strain evidence="13 14">NEG-M</strain>
    </source>
</reference>
<dbReference type="GeneID" id="8855391"/>
<keyword evidence="7" id="KW-0472">Membrane</keyword>
<dbReference type="OrthoDB" id="2187at2759"/>
<keyword evidence="4 11" id="KW-0547">Nucleotide-binding</keyword>
<dbReference type="STRING" id="5762.D2UYE2"/>
<dbReference type="RefSeq" id="XP_002683521.1">
    <property type="nucleotide sequence ID" value="XM_002683475.1"/>
</dbReference>
<dbReference type="GO" id="GO:0005829">
    <property type="term" value="C:cytosol"/>
    <property type="evidence" value="ECO:0007669"/>
    <property type="project" value="TreeGrafter"/>
</dbReference>
<dbReference type="InterPro" id="IPR003960">
    <property type="entry name" value="ATPase_AAA_CS"/>
</dbReference>
<gene>
    <name evidence="13" type="primary">FM165</name>
    <name evidence="13" type="ORF">NAEGRDRAFT_29126</name>
</gene>
<keyword evidence="6 11" id="KW-0067">ATP-binding</keyword>
<dbReference type="AlphaFoldDB" id="D2UYE2"/>
<dbReference type="GO" id="GO:0016558">
    <property type="term" value="P:protein import into peroxisome matrix"/>
    <property type="evidence" value="ECO:0007669"/>
    <property type="project" value="TreeGrafter"/>
</dbReference>
<dbReference type="VEuPathDB" id="AmoebaDB:NAEGRDRAFT_29126"/>
<keyword evidence="5" id="KW-0378">Hydrolase</keyword>
<dbReference type="InParanoid" id="D2UYE2"/>
<keyword evidence="14" id="KW-1185">Reference proteome</keyword>
<evidence type="ECO:0000256" key="5">
    <source>
        <dbReference type="ARBA" id="ARBA00022801"/>
    </source>
</evidence>
<comment type="catalytic activity">
    <reaction evidence="10">
        <text>ATP + H2O = ADP + phosphate + H(+)</text>
        <dbReference type="Rhea" id="RHEA:13065"/>
        <dbReference type="ChEBI" id="CHEBI:15377"/>
        <dbReference type="ChEBI" id="CHEBI:15378"/>
        <dbReference type="ChEBI" id="CHEBI:30616"/>
        <dbReference type="ChEBI" id="CHEBI:43474"/>
        <dbReference type="ChEBI" id="CHEBI:456216"/>
    </reaction>
    <physiologicalReaction direction="left-to-right" evidence="10">
        <dbReference type="Rhea" id="RHEA:13066"/>
    </physiologicalReaction>
</comment>
<evidence type="ECO:0000256" key="9">
    <source>
        <dbReference type="ARBA" id="ARBA00034920"/>
    </source>
</evidence>
<dbReference type="InterPro" id="IPR050168">
    <property type="entry name" value="AAA_ATPase_domain"/>
</dbReference>
<feature type="domain" description="AAA+ ATPase" evidence="12">
    <location>
        <begin position="56"/>
        <end position="204"/>
    </location>
</feature>
<keyword evidence="3" id="KW-0962">Peroxisome biogenesis</keyword>
<dbReference type="Proteomes" id="UP000006671">
    <property type="component" value="Unassembled WGS sequence"/>
</dbReference>
<dbReference type="Pfam" id="PF09336">
    <property type="entry name" value="Vps4_C"/>
    <property type="match status" value="1"/>
</dbReference>
<protein>
    <recommendedName>
        <fullName evidence="8">Peroxisomal ATPase PEX6</fullName>
    </recommendedName>
    <alternativeName>
        <fullName evidence="9">Peroxin-6</fullName>
    </alternativeName>
</protein>
<dbReference type="GO" id="GO:0005524">
    <property type="term" value="F:ATP binding"/>
    <property type="evidence" value="ECO:0007669"/>
    <property type="project" value="UniProtKB-KW"/>
</dbReference>
<dbReference type="KEGG" id="ngr:NAEGRDRAFT_29126"/>
<dbReference type="SUPFAM" id="SSF52540">
    <property type="entry name" value="P-loop containing nucleoside triphosphate hydrolases"/>
    <property type="match status" value="1"/>
</dbReference>
<evidence type="ECO:0000313" key="13">
    <source>
        <dbReference type="EMBL" id="EFC50777.1"/>
    </source>
</evidence>
<dbReference type="PANTHER" id="PTHR23077:SF9">
    <property type="entry name" value="PEROXISOMAL ATPASE PEX6"/>
    <property type="match status" value="1"/>
</dbReference>
<dbReference type="eggNOG" id="KOG0736">
    <property type="taxonomic scope" value="Eukaryota"/>
</dbReference>
<dbReference type="InterPro" id="IPR027417">
    <property type="entry name" value="P-loop_NTPase"/>
</dbReference>
<evidence type="ECO:0000256" key="2">
    <source>
        <dbReference type="ARBA" id="ARBA00006914"/>
    </source>
</evidence>
<evidence type="ECO:0000256" key="11">
    <source>
        <dbReference type="RuleBase" id="RU003651"/>
    </source>
</evidence>
<proteinExistence type="inferred from homology"/>
<dbReference type="OMA" id="HEELQHY"/>